<dbReference type="Pfam" id="PF04892">
    <property type="entry name" value="VanZ"/>
    <property type="match status" value="1"/>
</dbReference>
<dbReference type="STRING" id="2045.KR76_02660"/>
<keyword evidence="1" id="KW-0812">Transmembrane</keyword>
<dbReference type="RefSeq" id="WP_052138168.1">
    <property type="nucleotide sequence ID" value="NZ_BJMC01000005.1"/>
</dbReference>
<protein>
    <recommendedName>
        <fullName evidence="2">VanZ-like domain-containing protein</fullName>
    </recommendedName>
</protein>
<keyword evidence="1" id="KW-0472">Membrane</keyword>
<keyword evidence="1" id="KW-1133">Transmembrane helix</keyword>
<accession>A0A0C5XKP0</accession>
<proteinExistence type="predicted"/>
<dbReference type="HOGENOM" id="CLU_119488_1_0_11"/>
<evidence type="ECO:0000313" key="4">
    <source>
        <dbReference type="Proteomes" id="UP000030300"/>
    </source>
</evidence>
<sequence>MIRRPVAAVLLACYSVVVARLTLADPSAGRWAFDLGWHAADVASDGRLSWDQTEALANVALFVPAGFLLSVVLGRPLLAAALTVLASAGIELAQQQFFPSRVPTLADVWHNGLGGLIGAVLAAPLSRVRRPGGRTAVRTN</sequence>
<organism evidence="3 4">
    <name type="scientific">Nocardioides simplex</name>
    <name type="common">Arthrobacter simplex</name>
    <dbReference type="NCBI Taxonomy" id="2045"/>
    <lineage>
        <taxon>Bacteria</taxon>
        <taxon>Bacillati</taxon>
        <taxon>Actinomycetota</taxon>
        <taxon>Actinomycetes</taxon>
        <taxon>Propionibacteriales</taxon>
        <taxon>Nocardioidaceae</taxon>
        <taxon>Pimelobacter</taxon>
    </lineage>
</organism>
<evidence type="ECO:0000256" key="1">
    <source>
        <dbReference type="SAM" id="Phobius"/>
    </source>
</evidence>
<dbReference type="EMBL" id="CP009896">
    <property type="protein sequence ID" value="AJR18067.1"/>
    <property type="molecule type" value="Genomic_DNA"/>
</dbReference>
<keyword evidence="4" id="KW-1185">Reference proteome</keyword>
<feature type="domain" description="VanZ-like" evidence="2">
    <location>
        <begin position="47"/>
        <end position="122"/>
    </location>
</feature>
<dbReference type="OrthoDB" id="3787741at2"/>
<feature type="transmembrane region" description="Helical" evidence="1">
    <location>
        <begin position="78"/>
        <end position="97"/>
    </location>
</feature>
<name>A0A0C5XKP0_NOCSI</name>
<dbReference type="InterPro" id="IPR006976">
    <property type="entry name" value="VanZ-like"/>
</dbReference>
<dbReference type="GeneID" id="96612521"/>
<evidence type="ECO:0000259" key="2">
    <source>
        <dbReference type="Pfam" id="PF04892"/>
    </source>
</evidence>
<gene>
    <name evidence="3" type="ORF">KR76_02660</name>
</gene>
<reference evidence="3 4" key="1">
    <citation type="journal article" date="2015" name="Genome Announc.">
        <title>Complete Genome Sequence of Steroid-Transforming Nocardioides simplex VKM Ac-2033D.</title>
        <authorList>
            <person name="Shtratnikova V.Y."/>
            <person name="Schelkunov M.I."/>
            <person name="Pekov Y.A."/>
            <person name="Fokina V.V."/>
            <person name="Logacheva M.D."/>
            <person name="Sokolov S.L."/>
            <person name="Bragin E.Y."/>
            <person name="Ashapkin V.V."/>
            <person name="Donova M.V."/>
        </authorList>
    </citation>
    <scope>NUCLEOTIDE SEQUENCE [LARGE SCALE GENOMIC DNA]</scope>
    <source>
        <strain evidence="3 4">VKM Ac-2033D</strain>
    </source>
</reference>
<feature type="transmembrane region" description="Helical" evidence="1">
    <location>
        <begin position="109"/>
        <end position="128"/>
    </location>
</feature>
<dbReference type="AlphaFoldDB" id="A0A0C5XKP0"/>
<evidence type="ECO:0000313" key="3">
    <source>
        <dbReference type="EMBL" id="AJR18067.1"/>
    </source>
</evidence>
<dbReference type="KEGG" id="psim:KR76_02660"/>
<feature type="transmembrane region" description="Helical" evidence="1">
    <location>
        <begin position="55"/>
        <end position="73"/>
    </location>
</feature>
<dbReference type="Proteomes" id="UP000030300">
    <property type="component" value="Chromosome"/>
</dbReference>